<keyword evidence="2" id="KW-0472">Membrane</keyword>
<keyword evidence="2" id="KW-1133">Transmembrane helix</keyword>
<feature type="transmembrane region" description="Helical" evidence="2">
    <location>
        <begin position="532"/>
        <end position="554"/>
    </location>
</feature>
<feature type="region of interest" description="Disordered" evidence="1">
    <location>
        <begin position="87"/>
        <end position="119"/>
    </location>
</feature>
<name>A0A1Y1I4Y1_KLENI</name>
<protein>
    <recommendedName>
        <fullName evidence="5">Transmembrane protein</fullName>
    </recommendedName>
</protein>
<feature type="region of interest" description="Disordered" evidence="1">
    <location>
        <begin position="1"/>
        <end position="74"/>
    </location>
</feature>
<keyword evidence="2" id="KW-0812">Transmembrane</keyword>
<dbReference type="EMBL" id="DF237166">
    <property type="protein sequence ID" value="GAQ85012.1"/>
    <property type="molecule type" value="Genomic_DNA"/>
</dbReference>
<feature type="region of interest" description="Disordered" evidence="1">
    <location>
        <begin position="618"/>
        <end position="641"/>
    </location>
</feature>
<accession>A0A1Y1I4Y1</accession>
<dbReference type="AlphaFoldDB" id="A0A1Y1I4Y1"/>
<feature type="transmembrane region" description="Helical" evidence="2">
    <location>
        <begin position="466"/>
        <end position="483"/>
    </location>
</feature>
<feature type="compositionally biased region" description="Basic and acidic residues" evidence="1">
    <location>
        <begin position="96"/>
        <end position="112"/>
    </location>
</feature>
<evidence type="ECO:0000256" key="1">
    <source>
        <dbReference type="SAM" id="MobiDB-lite"/>
    </source>
</evidence>
<gene>
    <name evidence="3" type="ORF">KFL_002170060</name>
</gene>
<feature type="compositionally biased region" description="Basic and acidic residues" evidence="1">
    <location>
        <begin position="62"/>
        <end position="74"/>
    </location>
</feature>
<organism evidence="3 4">
    <name type="scientific">Klebsormidium nitens</name>
    <name type="common">Green alga</name>
    <name type="synonym">Ulothrix nitens</name>
    <dbReference type="NCBI Taxonomy" id="105231"/>
    <lineage>
        <taxon>Eukaryota</taxon>
        <taxon>Viridiplantae</taxon>
        <taxon>Streptophyta</taxon>
        <taxon>Klebsormidiophyceae</taxon>
        <taxon>Klebsormidiales</taxon>
        <taxon>Klebsormidiaceae</taxon>
        <taxon>Klebsormidium</taxon>
    </lineage>
</organism>
<evidence type="ECO:0008006" key="5">
    <source>
        <dbReference type="Google" id="ProtNLM"/>
    </source>
</evidence>
<dbReference type="Proteomes" id="UP000054558">
    <property type="component" value="Unassembled WGS sequence"/>
</dbReference>
<reference evidence="3 4" key="1">
    <citation type="journal article" date="2014" name="Nat. Commun.">
        <title>Klebsormidium flaccidum genome reveals primary factors for plant terrestrial adaptation.</title>
        <authorList>
            <person name="Hori K."/>
            <person name="Maruyama F."/>
            <person name="Fujisawa T."/>
            <person name="Togashi T."/>
            <person name="Yamamoto N."/>
            <person name="Seo M."/>
            <person name="Sato S."/>
            <person name="Yamada T."/>
            <person name="Mori H."/>
            <person name="Tajima N."/>
            <person name="Moriyama T."/>
            <person name="Ikeuchi M."/>
            <person name="Watanabe M."/>
            <person name="Wada H."/>
            <person name="Kobayashi K."/>
            <person name="Saito M."/>
            <person name="Masuda T."/>
            <person name="Sasaki-Sekimoto Y."/>
            <person name="Mashiguchi K."/>
            <person name="Awai K."/>
            <person name="Shimojima M."/>
            <person name="Masuda S."/>
            <person name="Iwai M."/>
            <person name="Nobusawa T."/>
            <person name="Narise T."/>
            <person name="Kondo S."/>
            <person name="Saito H."/>
            <person name="Sato R."/>
            <person name="Murakawa M."/>
            <person name="Ihara Y."/>
            <person name="Oshima-Yamada Y."/>
            <person name="Ohtaka K."/>
            <person name="Satoh M."/>
            <person name="Sonobe K."/>
            <person name="Ishii M."/>
            <person name="Ohtani R."/>
            <person name="Kanamori-Sato M."/>
            <person name="Honoki R."/>
            <person name="Miyazaki D."/>
            <person name="Mochizuki H."/>
            <person name="Umetsu J."/>
            <person name="Higashi K."/>
            <person name="Shibata D."/>
            <person name="Kamiya Y."/>
            <person name="Sato N."/>
            <person name="Nakamura Y."/>
            <person name="Tabata S."/>
            <person name="Ida S."/>
            <person name="Kurokawa K."/>
            <person name="Ohta H."/>
        </authorList>
    </citation>
    <scope>NUCLEOTIDE SEQUENCE [LARGE SCALE GENOMIC DNA]</scope>
    <source>
        <strain evidence="3 4">NIES-2285</strain>
    </source>
</reference>
<evidence type="ECO:0000313" key="4">
    <source>
        <dbReference type="Proteomes" id="UP000054558"/>
    </source>
</evidence>
<feature type="transmembrane region" description="Helical" evidence="2">
    <location>
        <begin position="495"/>
        <end position="512"/>
    </location>
</feature>
<keyword evidence="4" id="KW-1185">Reference proteome</keyword>
<evidence type="ECO:0000256" key="2">
    <source>
        <dbReference type="SAM" id="Phobius"/>
    </source>
</evidence>
<proteinExistence type="predicted"/>
<feature type="transmembrane region" description="Helical" evidence="2">
    <location>
        <begin position="566"/>
        <end position="586"/>
    </location>
</feature>
<evidence type="ECO:0000313" key="3">
    <source>
        <dbReference type="EMBL" id="GAQ85012.1"/>
    </source>
</evidence>
<sequence>MADMMDRPRLSGTSPGPGDAPMSANENYLRSSGDIIKEYLGERNLFPDAPGGSGGEPPSEAQKADANSKRSDPDLIREYLGERRILSNLCQDSPEDSLRRAEKEQQTTERAEAAAPVRQPFSDSSWLDKFLDERDKELDLVLEASDNEDEFAVSLEGSWVAHDSSKPALVPKSHLIARPTSIAAEELVARHKRSLEVHCGVDYNDWTSVALQPAKSDRKVEADENVGRAAPGGALLVEEILTDDFDSSSACSSDDSEETCAKPTSWALYGSFEGITGARGPRQVSDCGGSQKDPGRLERMPHFSSEQSLNPSAGLKVQRTLERAVVPEERAEVSHLLSRPDVFGLMRSPSADRELYSEVVRATERGASQERERMDAVLSATVAANRTGATRMSWSLAFANPQLEETYRRSHIASGGDADYLCAVLRIWFSVLHLYMLARQFSILKEIRWGWIAITAPGRPLLSTSLEWNIAGLVLMSAFLYMHLCQRSWWNKNRLALLSVYLTTVWALEVWYTLASQDAPGYRLVRLGSPAFFMTFMYNVPFVLHMRFRVLLLLAQLAALAARQDAALCPWIVLFHVLSSAVAYLLDRRSRLAFVKNLPPCLLNWWGDDRGSFVGGSSSTSWMGRESRGSDAQSKGESYGLGGRARRVPGGIFAEEGQRGVRLAGSLGGEGGESSGFEDQLRERLRQRRPSLGGFAGGFAGVGCVKSGHVAYGTRLAHAGLSKDSQGEQVA</sequence>